<dbReference type="Proteomes" id="UP001177000">
    <property type="component" value="Chromosome"/>
</dbReference>
<name>A0AAV1BNS9_PSEUB</name>
<dbReference type="AlphaFoldDB" id="A0AAV1BNS9"/>
<reference evidence="1" key="1">
    <citation type="submission" date="2023-03" db="EMBL/GenBank/DDBJ databases">
        <authorList>
            <person name="Pothier F. J."/>
        </authorList>
    </citation>
    <scope>NUCLEOTIDE SEQUENCE</scope>
    <source>
        <strain evidence="1">DAPP-PG 215</strain>
    </source>
</reference>
<proteinExistence type="predicted"/>
<gene>
    <name evidence="1" type="ORF">DAPPPG215_20640</name>
</gene>
<evidence type="ECO:0000313" key="2">
    <source>
        <dbReference type="Proteomes" id="UP001177000"/>
    </source>
</evidence>
<protein>
    <submittedName>
        <fullName evidence="1">Uncharacterized protein</fullName>
    </submittedName>
</protein>
<evidence type="ECO:0000313" key="1">
    <source>
        <dbReference type="EMBL" id="CAI8931741.1"/>
    </source>
</evidence>
<sequence length="49" mass="5520">MRANAEHWPDRYYLVPAGLLHPAGILHQNCQSSDKPTPWVLSRAPSKPL</sequence>
<dbReference type="EMBL" id="OX458335">
    <property type="protein sequence ID" value="CAI8931741.1"/>
    <property type="molecule type" value="Genomic_DNA"/>
</dbReference>
<accession>A0AAV1BNS9</accession>
<organism evidence="1 2">
    <name type="scientific">Pseudomonas syringae pv. tomato</name>
    <dbReference type="NCBI Taxonomy" id="323"/>
    <lineage>
        <taxon>Bacteria</taxon>
        <taxon>Pseudomonadati</taxon>
        <taxon>Pseudomonadota</taxon>
        <taxon>Gammaproteobacteria</taxon>
        <taxon>Pseudomonadales</taxon>
        <taxon>Pseudomonadaceae</taxon>
        <taxon>Pseudomonas</taxon>
    </lineage>
</organism>